<name>G6E9T7_9SPHN</name>
<dbReference type="AlphaFoldDB" id="G6E9T7"/>
<feature type="chain" id="PRO_5003488179" description="Right handed beta helix domain-containing protein" evidence="1">
    <location>
        <begin position="35"/>
        <end position="351"/>
    </location>
</feature>
<reference evidence="2 3" key="1">
    <citation type="journal article" date="2012" name="J. Bacteriol.">
        <title>Genome sequence of benzo(a)pyrene-degrading bacterium Novosphingobium pentaromativorans US6-1.</title>
        <authorList>
            <person name="Luo Y.R."/>
            <person name="Kang S.G."/>
            <person name="Kim S.J."/>
            <person name="Kim M.R."/>
            <person name="Li N."/>
            <person name="Lee J.H."/>
            <person name="Kwon K.K."/>
        </authorList>
    </citation>
    <scope>NUCLEOTIDE SEQUENCE [LARGE SCALE GENOMIC DNA]</scope>
    <source>
        <strain evidence="2 3">US6-1</strain>
    </source>
</reference>
<feature type="signal peptide" evidence="1">
    <location>
        <begin position="1"/>
        <end position="34"/>
    </location>
</feature>
<dbReference type="STRING" id="1088721.JI59_14555"/>
<evidence type="ECO:0000313" key="2">
    <source>
        <dbReference type="EMBL" id="EHJ61942.1"/>
    </source>
</evidence>
<dbReference type="KEGG" id="npn:JI59_14555"/>
<gene>
    <name evidence="2" type="ORF">NSU_1108</name>
</gene>
<comment type="caution">
    <text evidence="2">The sequence shown here is derived from an EMBL/GenBank/DDBJ whole genome shotgun (WGS) entry which is preliminary data.</text>
</comment>
<evidence type="ECO:0000256" key="1">
    <source>
        <dbReference type="SAM" id="SignalP"/>
    </source>
</evidence>
<keyword evidence="3" id="KW-1185">Reference proteome</keyword>
<protein>
    <recommendedName>
        <fullName evidence="4">Right handed beta helix domain-containing protein</fullName>
    </recommendedName>
</protein>
<dbReference type="SUPFAM" id="SSF51126">
    <property type="entry name" value="Pectin lyase-like"/>
    <property type="match status" value="1"/>
</dbReference>
<dbReference type="Gene3D" id="2.160.20.10">
    <property type="entry name" value="Single-stranded right-handed beta-helix, Pectin lyase-like"/>
    <property type="match status" value="1"/>
</dbReference>
<sequence>MQSKLTRRYVVTTAITASTGITALVLSRSSSAGASTVISGKTFQGNRAADGVKGDGGEGLRAQSNSLIQNCKFLDLGNGGVRVRMPVDNLSIESCSANNLYRFLEVTSSDKSVPANLTNFVVRSVTARDVDRTMTRIRYGSHNGRIEDVKAFGSSRCDLYCVGYQLDGTAHDITYTRVEAHDFREASRPKDKYWNGDGFSDERGNHGIRYISCVATGCSDGGFDLKSADVRLENCIARANKRNYRLWNSGELLRCTSVDPRHYGGTGGKSHFSFHGGVKRYVIDQPVVKASPGNSAPVFFFATKEPMHLEIRNATIDAPDAPLIRVEGPEPVITWVPERNSQKIRVKRNRA</sequence>
<keyword evidence="1" id="KW-0732">Signal</keyword>
<dbReference type="InterPro" id="IPR011050">
    <property type="entry name" value="Pectin_lyase_fold/virulence"/>
</dbReference>
<dbReference type="OrthoDB" id="5483326at2"/>
<evidence type="ECO:0000313" key="3">
    <source>
        <dbReference type="Proteomes" id="UP000004030"/>
    </source>
</evidence>
<evidence type="ECO:0008006" key="4">
    <source>
        <dbReference type="Google" id="ProtNLM"/>
    </source>
</evidence>
<dbReference type="InterPro" id="IPR012334">
    <property type="entry name" value="Pectin_lyas_fold"/>
</dbReference>
<dbReference type="Proteomes" id="UP000004030">
    <property type="component" value="Unassembled WGS sequence"/>
</dbReference>
<dbReference type="PATRIC" id="fig|1088721.3.peg.1093"/>
<dbReference type="EMBL" id="AGFM01000013">
    <property type="protein sequence ID" value="EHJ61942.1"/>
    <property type="molecule type" value="Genomic_DNA"/>
</dbReference>
<dbReference type="eggNOG" id="COG2931">
    <property type="taxonomic scope" value="Bacteria"/>
</dbReference>
<proteinExistence type="predicted"/>
<dbReference type="RefSeq" id="WP_007012023.1">
    <property type="nucleotide sequence ID" value="NZ_AGFM01000013.1"/>
</dbReference>
<organism evidence="2 3">
    <name type="scientific">Novosphingobium pentaromativorans US6-1</name>
    <dbReference type="NCBI Taxonomy" id="1088721"/>
    <lineage>
        <taxon>Bacteria</taxon>
        <taxon>Pseudomonadati</taxon>
        <taxon>Pseudomonadota</taxon>
        <taxon>Alphaproteobacteria</taxon>
        <taxon>Sphingomonadales</taxon>
        <taxon>Sphingomonadaceae</taxon>
        <taxon>Novosphingobium</taxon>
    </lineage>
</organism>
<accession>G6E9T7</accession>